<dbReference type="OrthoDB" id="9783227at2"/>
<evidence type="ECO:0000256" key="6">
    <source>
        <dbReference type="ARBA" id="ARBA00022847"/>
    </source>
</evidence>
<evidence type="ECO:0000313" key="14">
    <source>
        <dbReference type="Proteomes" id="UP000199337"/>
    </source>
</evidence>
<evidence type="ECO:0000256" key="2">
    <source>
        <dbReference type="ARBA" id="ARBA00008240"/>
    </source>
</evidence>
<feature type="transmembrane region" description="Helical" evidence="11">
    <location>
        <begin position="149"/>
        <end position="173"/>
    </location>
</feature>
<feature type="transmembrane region" description="Helical" evidence="11">
    <location>
        <begin position="185"/>
        <end position="204"/>
    </location>
</feature>
<feature type="transmembrane region" description="Helical" evidence="11">
    <location>
        <begin position="327"/>
        <end position="347"/>
    </location>
</feature>
<gene>
    <name evidence="13" type="ORF">SAMN05660649_02725</name>
</gene>
<comment type="subcellular location">
    <subcellularLocation>
        <location evidence="1">Cell membrane</location>
        <topology evidence="1">Multi-pass membrane protein</topology>
    </subcellularLocation>
</comment>
<dbReference type="GO" id="GO:0015293">
    <property type="term" value="F:symporter activity"/>
    <property type="evidence" value="ECO:0007669"/>
    <property type="project" value="UniProtKB-KW"/>
</dbReference>
<dbReference type="Pfam" id="PF07690">
    <property type="entry name" value="MFS_1"/>
    <property type="match status" value="1"/>
</dbReference>
<dbReference type="EMBL" id="FOOX01000009">
    <property type="protein sequence ID" value="SFG78783.1"/>
    <property type="molecule type" value="Genomic_DNA"/>
</dbReference>
<evidence type="ECO:0000256" key="8">
    <source>
        <dbReference type="ARBA" id="ARBA00023136"/>
    </source>
</evidence>
<name>A0A1I2UP29_9FIRM</name>
<dbReference type="InterPro" id="IPR036259">
    <property type="entry name" value="MFS_trans_sf"/>
</dbReference>
<evidence type="ECO:0000256" key="11">
    <source>
        <dbReference type="SAM" id="Phobius"/>
    </source>
</evidence>
<reference evidence="14" key="1">
    <citation type="submission" date="2016-10" db="EMBL/GenBank/DDBJ databases">
        <authorList>
            <person name="Varghese N."/>
            <person name="Submissions S."/>
        </authorList>
    </citation>
    <scope>NUCLEOTIDE SEQUENCE [LARGE SCALE GENOMIC DNA]</scope>
    <source>
        <strain evidence="14">DSM 17038</strain>
    </source>
</reference>
<evidence type="ECO:0000313" key="13">
    <source>
        <dbReference type="EMBL" id="SFG78783.1"/>
    </source>
</evidence>
<dbReference type="STRING" id="341036.SAMN05660649_02725"/>
<dbReference type="InterPro" id="IPR011701">
    <property type="entry name" value="MFS"/>
</dbReference>
<keyword evidence="7 11" id="KW-1133">Transmembrane helix</keyword>
<feature type="transmembrane region" description="Helical" evidence="11">
    <location>
        <begin position="109"/>
        <end position="128"/>
    </location>
</feature>
<dbReference type="SUPFAM" id="SSF103473">
    <property type="entry name" value="MFS general substrate transporter"/>
    <property type="match status" value="1"/>
</dbReference>
<dbReference type="PANTHER" id="PTHR43528">
    <property type="entry name" value="ALPHA-KETOGLUTARATE PERMEASE"/>
    <property type="match status" value="1"/>
</dbReference>
<keyword evidence="5 11" id="KW-0812">Transmembrane</keyword>
<evidence type="ECO:0000256" key="9">
    <source>
        <dbReference type="ARBA" id="ARBA00037295"/>
    </source>
</evidence>
<evidence type="ECO:0000256" key="3">
    <source>
        <dbReference type="ARBA" id="ARBA00022448"/>
    </source>
</evidence>
<organism evidence="13 14">
    <name type="scientific">Desulfotruncus arcticus DSM 17038</name>
    <dbReference type="NCBI Taxonomy" id="1121424"/>
    <lineage>
        <taxon>Bacteria</taxon>
        <taxon>Bacillati</taxon>
        <taxon>Bacillota</taxon>
        <taxon>Clostridia</taxon>
        <taxon>Eubacteriales</taxon>
        <taxon>Desulfallaceae</taxon>
        <taxon>Desulfotruncus</taxon>
    </lineage>
</organism>
<dbReference type="InterPro" id="IPR020846">
    <property type="entry name" value="MFS_dom"/>
</dbReference>
<evidence type="ECO:0000256" key="7">
    <source>
        <dbReference type="ARBA" id="ARBA00022989"/>
    </source>
</evidence>
<feature type="transmembrane region" description="Helical" evidence="11">
    <location>
        <begin position="397"/>
        <end position="419"/>
    </location>
</feature>
<feature type="transmembrane region" description="Helical" evidence="11">
    <location>
        <begin position="368"/>
        <end position="391"/>
    </location>
</feature>
<comment type="similarity">
    <text evidence="2">Belongs to the major facilitator superfamily. Metabolite:H+ Symporter (MHS) family (TC 2.A.1.6) family.</text>
</comment>
<protein>
    <recommendedName>
        <fullName evidence="10">Putative proline/betaine transporter</fullName>
    </recommendedName>
</protein>
<accession>A0A1I2UP29</accession>
<evidence type="ECO:0000256" key="4">
    <source>
        <dbReference type="ARBA" id="ARBA00022475"/>
    </source>
</evidence>
<feature type="transmembrane region" description="Helical" evidence="11">
    <location>
        <begin position="85"/>
        <end position="103"/>
    </location>
</feature>
<keyword evidence="6" id="KW-0769">Symport</keyword>
<keyword evidence="3" id="KW-0813">Transport</keyword>
<dbReference type="Proteomes" id="UP000199337">
    <property type="component" value="Unassembled WGS sequence"/>
</dbReference>
<feature type="transmembrane region" description="Helical" evidence="11">
    <location>
        <begin position="270"/>
        <end position="292"/>
    </location>
</feature>
<dbReference type="AlphaFoldDB" id="A0A1I2UP29"/>
<dbReference type="PROSITE" id="PS50850">
    <property type="entry name" value="MFS"/>
    <property type="match status" value="1"/>
</dbReference>
<proteinExistence type="inferred from homology"/>
<evidence type="ECO:0000256" key="10">
    <source>
        <dbReference type="ARBA" id="ARBA00039918"/>
    </source>
</evidence>
<dbReference type="PANTHER" id="PTHR43528:SF1">
    <property type="entry name" value="ALPHA-KETOGLUTARATE PERMEASE"/>
    <property type="match status" value="1"/>
</dbReference>
<keyword evidence="14" id="KW-1185">Reference proteome</keyword>
<feature type="transmembrane region" description="Helical" evidence="11">
    <location>
        <begin position="242"/>
        <end position="264"/>
    </location>
</feature>
<sequence length="427" mass="46329">MSTGEKKKTFLGAVIAGSAGNIMEWFDYSLYAYFASAISINFFPADDPLVSLILAFVVFGAGFVARPLGGFIFGHYADKIGRKHILGLTVMLMGGSTFIMGILPTYAQIGIAAPIILTAVRLLQGLAAGGEWGSCVSFLGEYAKPDNRAYIVSFGQVGAAFGLLMGVVFGMFLSSVMSAAVLNAWGWRIAFVVGILVAWFGYYITKKIDETPVFQEQQKSDAPKETPLFEIFRNYKKPMITVFLLMCGGNITYWLIMTFMATYISRFLKLSLTTGFSLTALTIIVYMIGLPVGGRLADKYGRKPLMLTGSAGIAVLGYPLFKVLAQANSYFEMASIVCVLAFVFALFQGSNTVAMSELFPTAVRVSGFSVPYQLSSAVFAGTVMAAVTWLLKVTGDVMVVPVYMCLSMVVTLLTVIILYPETKDKPF</sequence>
<evidence type="ECO:0000256" key="5">
    <source>
        <dbReference type="ARBA" id="ARBA00022692"/>
    </source>
</evidence>
<dbReference type="InterPro" id="IPR005829">
    <property type="entry name" value="Sugar_transporter_CS"/>
</dbReference>
<comment type="function">
    <text evidence="9">May be a proton symporter involved in the uptake of osmolytes such as proline and glycine betaine.</text>
</comment>
<keyword evidence="8 11" id="KW-0472">Membrane</keyword>
<keyword evidence="4" id="KW-1003">Cell membrane</keyword>
<dbReference type="PROSITE" id="PS00216">
    <property type="entry name" value="SUGAR_TRANSPORT_1"/>
    <property type="match status" value="1"/>
</dbReference>
<dbReference type="RefSeq" id="WP_092471927.1">
    <property type="nucleotide sequence ID" value="NZ_FOOX01000009.1"/>
</dbReference>
<evidence type="ECO:0000259" key="12">
    <source>
        <dbReference type="PROSITE" id="PS50850"/>
    </source>
</evidence>
<evidence type="ECO:0000256" key="1">
    <source>
        <dbReference type="ARBA" id="ARBA00004651"/>
    </source>
</evidence>
<feature type="domain" description="Major facilitator superfamily (MFS) profile" evidence="12">
    <location>
        <begin position="13"/>
        <end position="423"/>
    </location>
</feature>
<dbReference type="GO" id="GO:0005886">
    <property type="term" value="C:plasma membrane"/>
    <property type="evidence" value="ECO:0007669"/>
    <property type="project" value="UniProtKB-SubCell"/>
</dbReference>
<feature type="transmembrane region" description="Helical" evidence="11">
    <location>
        <begin position="49"/>
        <end position="73"/>
    </location>
</feature>
<dbReference type="InterPro" id="IPR051084">
    <property type="entry name" value="H+-coupled_symporters"/>
</dbReference>
<dbReference type="PROSITE" id="PS00217">
    <property type="entry name" value="SUGAR_TRANSPORT_2"/>
    <property type="match status" value="1"/>
</dbReference>
<dbReference type="Gene3D" id="1.20.1250.20">
    <property type="entry name" value="MFS general substrate transporter like domains"/>
    <property type="match status" value="2"/>
</dbReference>